<organism evidence="2 3">
    <name type="scientific">Hyaloscypha variabilis (strain UAMH 11265 / GT02V1 / F)</name>
    <name type="common">Meliniomyces variabilis</name>
    <dbReference type="NCBI Taxonomy" id="1149755"/>
    <lineage>
        <taxon>Eukaryota</taxon>
        <taxon>Fungi</taxon>
        <taxon>Dikarya</taxon>
        <taxon>Ascomycota</taxon>
        <taxon>Pezizomycotina</taxon>
        <taxon>Leotiomycetes</taxon>
        <taxon>Helotiales</taxon>
        <taxon>Hyaloscyphaceae</taxon>
        <taxon>Hyaloscypha</taxon>
        <taxon>Hyaloscypha variabilis</taxon>
    </lineage>
</organism>
<dbReference type="EMBL" id="KZ613951">
    <property type="protein sequence ID" value="PMD35878.1"/>
    <property type="molecule type" value="Genomic_DNA"/>
</dbReference>
<evidence type="ECO:0000313" key="3">
    <source>
        <dbReference type="Proteomes" id="UP000235786"/>
    </source>
</evidence>
<feature type="transmembrane region" description="Helical" evidence="1">
    <location>
        <begin position="20"/>
        <end position="41"/>
    </location>
</feature>
<accession>A0A2J6RBI6</accession>
<keyword evidence="1" id="KW-0472">Membrane</keyword>
<keyword evidence="3" id="KW-1185">Reference proteome</keyword>
<reference evidence="2 3" key="1">
    <citation type="submission" date="2016-04" db="EMBL/GenBank/DDBJ databases">
        <title>A degradative enzymes factory behind the ericoid mycorrhizal symbiosis.</title>
        <authorList>
            <consortium name="DOE Joint Genome Institute"/>
            <person name="Martino E."/>
            <person name="Morin E."/>
            <person name="Grelet G."/>
            <person name="Kuo A."/>
            <person name="Kohler A."/>
            <person name="Daghino S."/>
            <person name="Barry K."/>
            <person name="Choi C."/>
            <person name="Cichocki N."/>
            <person name="Clum A."/>
            <person name="Copeland A."/>
            <person name="Hainaut M."/>
            <person name="Haridas S."/>
            <person name="Labutti K."/>
            <person name="Lindquist E."/>
            <person name="Lipzen A."/>
            <person name="Khouja H.-R."/>
            <person name="Murat C."/>
            <person name="Ohm R."/>
            <person name="Olson A."/>
            <person name="Spatafora J."/>
            <person name="Veneault-Fourrey C."/>
            <person name="Henrissat B."/>
            <person name="Grigoriev I."/>
            <person name="Martin F."/>
            <person name="Perotto S."/>
        </authorList>
    </citation>
    <scope>NUCLEOTIDE SEQUENCE [LARGE SCALE GENOMIC DNA]</scope>
    <source>
        <strain evidence="2 3">F</strain>
    </source>
</reference>
<dbReference type="Proteomes" id="UP000235786">
    <property type="component" value="Unassembled WGS sequence"/>
</dbReference>
<evidence type="ECO:0000313" key="2">
    <source>
        <dbReference type="EMBL" id="PMD35878.1"/>
    </source>
</evidence>
<name>A0A2J6RBI6_HYAVF</name>
<protein>
    <submittedName>
        <fullName evidence="2">Uncharacterized protein</fullName>
    </submittedName>
</protein>
<sequence>MFPTSPLNPSLNGRQKHSYLLPFLVIHAPSTILACSLPTIFSERLLRTQIDTQAYSRYACHRKRHVNGQTCLWRSYTFLSDRSFIWGFTRSLMPSSTGIRTLMRALYIRFQAIYQPAAFSKLSVIATSLALRVTKERGITYLLIRSSGISLNL</sequence>
<gene>
    <name evidence="2" type="ORF">L207DRAFT_96729</name>
</gene>
<keyword evidence="1" id="KW-0812">Transmembrane</keyword>
<keyword evidence="1" id="KW-1133">Transmembrane helix</keyword>
<dbReference type="AlphaFoldDB" id="A0A2J6RBI6"/>
<proteinExistence type="predicted"/>
<evidence type="ECO:0000256" key="1">
    <source>
        <dbReference type="SAM" id="Phobius"/>
    </source>
</evidence>